<dbReference type="Proteomes" id="UP000198612">
    <property type="component" value="Unassembled WGS sequence"/>
</dbReference>
<dbReference type="RefSeq" id="WP_089720765.1">
    <property type="nucleotide sequence ID" value="NZ_FOWY01000062.1"/>
</dbReference>
<dbReference type="EMBL" id="FNBJ01000061">
    <property type="protein sequence ID" value="SDG20748.1"/>
    <property type="molecule type" value="Genomic_DNA"/>
</dbReference>
<dbReference type="PANTHER" id="PTHR40051">
    <property type="entry name" value="IG HYPOTHETICAL 15966"/>
    <property type="match status" value="1"/>
</dbReference>
<dbReference type="AlphaFoldDB" id="A0A1I0CIA3"/>
<evidence type="ECO:0000313" key="3">
    <source>
        <dbReference type="Proteomes" id="UP000198612"/>
    </source>
</evidence>
<dbReference type="InterPro" id="IPR014962">
    <property type="entry name" value="YolD"/>
</dbReference>
<gene>
    <name evidence="1" type="ORF">SAMN04488598_16110</name>
    <name evidence="2" type="ORF">SAMN04515652_13724</name>
</gene>
<organism evidence="2 3">
    <name type="scientific">Halanaerobium congolense</name>
    <dbReference type="NCBI Taxonomy" id="54121"/>
    <lineage>
        <taxon>Bacteria</taxon>
        <taxon>Bacillati</taxon>
        <taxon>Bacillota</taxon>
        <taxon>Clostridia</taxon>
        <taxon>Halanaerobiales</taxon>
        <taxon>Halanaerobiaceae</taxon>
        <taxon>Halanaerobium</taxon>
    </lineage>
</organism>
<dbReference type="Proteomes" id="UP000199519">
    <property type="component" value="Unassembled WGS sequence"/>
</dbReference>
<evidence type="ECO:0000313" key="1">
    <source>
        <dbReference type="EMBL" id="SDG20748.1"/>
    </source>
</evidence>
<reference evidence="3 4" key="1">
    <citation type="submission" date="2016-10" db="EMBL/GenBank/DDBJ databases">
        <authorList>
            <person name="Varghese N."/>
            <person name="Submissions S."/>
        </authorList>
    </citation>
    <scope>NUCLEOTIDE SEQUENCE [LARGE SCALE GENOMIC DNA]</scope>
    <source>
        <strain evidence="1 4">WG2</strain>
        <strain evidence="2 3">WG5</strain>
    </source>
</reference>
<accession>A0A1I0CIA3</accession>
<protein>
    <submittedName>
        <fullName evidence="2">YolD-like protein</fullName>
    </submittedName>
</protein>
<dbReference type="Pfam" id="PF08863">
    <property type="entry name" value="YolD"/>
    <property type="match status" value="1"/>
</dbReference>
<evidence type="ECO:0000313" key="2">
    <source>
        <dbReference type="EMBL" id="SET19333.1"/>
    </source>
</evidence>
<name>A0A1I0CIA3_9FIRM</name>
<dbReference type="EMBL" id="FOHG01000037">
    <property type="protein sequence ID" value="SET19333.1"/>
    <property type="molecule type" value="Genomic_DNA"/>
</dbReference>
<keyword evidence="4" id="KW-1185">Reference proteome</keyword>
<sequence>MYDKIYLKLLLFDLKGGIEMNFKDRGNKKWTAMMLIEHRDRLKELKASEKERKKPILDDQEKKVINYRLQQALQNNLSVEIKYYEDKRFKITNGRIDKVDINQKYILINNLKIPLDNLLEVKLE</sequence>
<dbReference type="PANTHER" id="PTHR40051:SF1">
    <property type="entry name" value="YOLD-LIKE FAMILY PROTEIN"/>
    <property type="match status" value="1"/>
</dbReference>
<proteinExistence type="predicted"/>
<evidence type="ECO:0000313" key="4">
    <source>
        <dbReference type="Proteomes" id="UP000199519"/>
    </source>
</evidence>